<dbReference type="Pfam" id="PF06580">
    <property type="entry name" value="His_kinase"/>
    <property type="match status" value="1"/>
</dbReference>
<keyword evidence="4" id="KW-1185">Reference proteome</keyword>
<dbReference type="InterPro" id="IPR036890">
    <property type="entry name" value="HATPase_C_sf"/>
</dbReference>
<proteinExistence type="predicted"/>
<keyword evidence="1" id="KW-1133">Transmembrane helix</keyword>
<organism evidence="3 4">
    <name type="scientific">Enterococcus phoeniculicola ATCC BAA-412</name>
    <dbReference type="NCBI Taxonomy" id="1158610"/>
    <lineage>
        <taxon>Bacteria</taxon>
        <taxon>Bacillati</taxon>
        <taxon>Bacillota</taxon>
        <taxon>Bacilli</taxon>
        <taxon>Lactobacillales</taxon>
        <taxon>Enterococcaceae</taxon>
        <taxon>Enterococcus</taxon>
    </lineage>
</organism>
<dbReference type="Pfam" id="PF02518">
    <property type="entry name" value="HATPase_c"/>
    <property type="match status" value="1"/>
</dbReference>
<dbReference type="InterPro" id="IPR003594">
    <property type="entry name" value="HATPase_dom"/>
</dbReference>
<evidence type="ECO:0000256" key="1">
    <source>
        <dbReference type="SAM" id="Phobius"/>
    </source>
</evidence>
<dbReference type="PANTHER" id="PTHR34220:SF7">
    <property type="entry name" value="SENSOR HISTIDINE KINASE YPDA"/>
    <property type="match status" value="1"/>
</dbReference>
<dbReference type="STRING" id="154621.RV11_GL002968"/>
<dbReference type="EMBL" id="AJAT01000017">
    <property type="protein sequence ID" value="EOL42646.1"/>
    <property type="molecule type" value="Genomic_DNA"/>
</dbReference>
<dbReference type="PANTHER" id="PTHR34220">
    <property type="entry name" value="SENSOR HISTIDINE KINASE YPDA"/>
    <property type="match status" value="1"/>
</dbReference>
<dbReference type="GO" id="GO:0016020">
    <property type="term" value="C:membrane"/>
    <property type="evidence" value="ECO:0007669"/>
    <property type="project" value="InterPro"/>
</dbReference>
<evidence type="ECO:0000313" key="4">
    <source>
        <dbReference type="Proteomes" id="UP000013785"/>
    </source>
</evidence>
<dbReference type="Gene3D" id="3.30.565.10">
    <property type="entry name" value="Histidine kinase-like ATPase, C-terminal domain"/>
    <property type="match status" value="1"/>
</dbReference>
<dbReference type="eggNOG" id="COG2972">
    <property type="taxonomic scope" value="Bacteria"/>
</dbReference>
<dbReference type="GO" id="GO:0000155">
    <property type="term" value="F:phosphorelay sensor kinase activity"/>
    <property type="evidence" value="ECO:0007669"/>
    <property type="project" value="InterPro"/>
</dbReference>
<evidence type="ECO:0000259" key="2">
    <source>
        <dbReference type="SMART" id="SM00387"/>
    </source>
</evidence>
<comment type="caution">
    <text evidence="3">The sequence shown here is derived from an EMBL/GenBank/DDBJ whole genome shotgun (WGS) entry which is preliminary data.</text>
</comment>
<evidence type="ECO:0000313" key="3">
    <source>
        <dbReference type="EMBL" id="EOL42646.1"/>
    </source>
</evidence>
<protein>
    <recommendedName>
        <fullName evidence="2">Histidine kinase/HSP90-like ATPase domain-containing protein</fullName>
    </recommendedName>
</protein>
<dbReference type="Proteomes" id="UP000013785">
    <property type="component" value="Unassembled WGS sequence"/>
</dbReference>
<dbReference type="SUPFAM" id="SSF55874">
    <property type="entry name" value="ATPase domain of HSP90 chaperone/DNA topoisomerase II/histidine kinase"/>
    <property type="match status" value="1"/>
</dbReference>
<keyword evidence="1" id="KW-0812">Transmembrane</keyword>
<gene>
    <name evidence="3" type="ORF">UC3_02999</name>
</gene>
<dbReference type="SMART" id="SM00387">
    <property type="entry name" value="HATPase_c"/>
    <property type="match status" value="1"/>
</dbReference>
<sequence>MNFRLFMNKINRYPIRQQLFIIFVPLVLLSTLAIGLILTTDSTRQLTENYKGLTAANAQRVKSVIFDTTNSFKNIANYMSTDNQLREILSTTYLNDTEALQAEDTYSYVTRLKKQETSIYSLSIYSTNPTLVNFKNFAYATPEIQASDWFKQAISQPNEFWKIESEDVIPKLTVYMALPLPLTSYKAVLKIEVDYNYLKNRMAHSSYYTEIQLNNQSLFYSDIIQNVGEPITFSINNHAEEEETFQSTKEKKNALVAINTLDLANEQDKIVVYSADYSAYNNLKANVLRWISILVVVLVTTSLVMIGFANFFSNRIHTLQRAVYHASIEDYAFFKQIAGADEISKISLDFHTITQRIKQKEEQIFEAQLLEKELLNQQQQMEFRLLAGQINPHFLFNTLETIRMTALKNGTPDVAHSIKLLAKSMRFTLDYQGKKITTLAEELDTVTVYTDIQKMRFGDRVNFKIILADSIDPTQIELLPLLIQPLVENAISHGLEGIEENGLVTVRIDKQGHKIIIDVEDNGVGISPEHLEKIRWQIQQNDLDITEHIGLPNVSNRIKMFYGEQYGLSIRSQVAKGTNVQIVINSFAE</sequence>
<dbReference type="HOGENOM" id="CLU_020473_6_0_9"/>
<reference evidence="3 4" key="1">
    <citation type="submission" date="2013-02" db="EMBL/GenBank/DDBJ databases">
        <title>The Genome Sequence of Enterococcus phoeniculicola BAA-412.</title>
        <authorList>
            <consortium name="The Broad Institute Genome Sequencing Platform"/>
            <consortium name="The Broad Institute Genome Sequencing Center for Infectious Disease"/>
            <person name="Earl A.M."/>
            <person name="Gilmore M.S."/>
            <person name="Lebreton F."/>
            <person name="Walker B."/>
            <person name="Young S.K."/>
            <person name="Zeng Q."/>
            <person name="Gargeya S."/>
            <person name="Fitzgerald M."/>
            <person name="Haas B."/>
            <person name="Abouelleil A."/>
            <person name="Alvarado L."/>
            <person name="Arachchi H.M."/>
            <person name="Berlin A.M."/>
            <person name="Chapman S.B."/>
            <person name="Dewar J."/>
            <person name="Goldberg J."/>
            <person name="Griggs A."/>
            <person name="Gujja S."/>
            <person name="Hansen M."/>
            <person name="Howarth C."/>
            <person name="Imamovic A."/>
            <person name="Larimer J."/>
            <person name="McCowan C."/>
            <person name="Murphy C."/>
            <person name="Neiman D."/>
            <person name="Pearson M."/>
            <person name="Priest M."/>
            <person name="Roberts A."/>
            <person name="Saif S."/>
            <person name="Shea T."/>
            <person name="Sisk P."/>
            <person name="Sykes S."/>
            <person name="Wortman J."/>
            <person name="Nusbaum C."/>
            <person name="Birren B."/>
        </authorList>
    </citation>
    <scope>NUCLEOTIDE SEQUENCE [LARGE SCALE GENOMIC DNA]</scope>
    <source>
        <strain evidence="3 4">ATCC BAA-412</strain>
    </source>
</reference>
<dbReference type="PATRIC" id="fig|1158610.3.peg.2981"/>
<accession>R3W507</accession>
<name>R3W507_9ENTE</name>
<dbReference type="RefSeq" id="WP_010769633.1">
    <property type="nucleotide sequence ID" value="NZ_ASWE01000001.1"/>
</dbReference>
<dbReference type="OrthoDB" id="9776552at2"/>
<dbReference type="InterPro" id="IPR050640">
    <property type="entry name" value="Bact_2-comp_sensor_kinase"/>
</dbReference>
<feature type="transmembrane region" description="Helical" evidence="1">
    <location>
        <begin position="290"/>
        <end position="312"/>
    </location>
</feature>
<keyword evidence="1" id="KW-0472">Membrane</keyword>
<feature type="domain" description="Histidine kinase/HSP90-like ATPase" evidence="2">
    <location>
        <begin position="474"/>
        <end position="588"/>
    </location>
</feature>
<dbReference type="InterPro" id="IPR010559">
    <property type="entry name" value="Sig_transdc_His_kin_internal"/>
</dbReference>
<dbReference type="AlphaFoldDB" id="R3W507"/>